<evidence type="ECO:0000313" key="2">
    <source>
        <dbReference type="Proteomes" id="UP000051084"/>
    </source>
</evidence>
<dbReference type="OrthoDB" id="2225707at2"/>
<dbReference type="EMBL" id="AZGC01000059">
    <property type="protein sequence ID" value="KRL92193.1"/>
    <property type="molecule type" value="Genomic_DNA"/>
</dbReference>
<reference evidence="1 2" key="1">
    <citation type="journal article" date="2015" name="Genome Announc.">
        <title>Expanding the biotechnology potential of lactobacilli through comparative genomics of 213 strains and associated genera.</title>
        <authorList>
            <person name="Sun Z."/>
            <person name="Harris H.M."/>
            <person name="McCann A."/>
            <person name="Guo C."/>
            <person name="Argimon S."/>
            <person name="Zhang W."/>
            <person name="Yang X."/>
            <person name="Jeffery I.B."/>
            <person name="Cooney J.C."/>
            <person name="Kagawa T.F."/>
            <person name="Liu W."/>
            <person name="Song Y."/>
            <person name="Salvetti E."/>
            <person name="Wrobel A."/>
            <person name="Rasinkangas P."/>
            <person name="Parkhill J."/>
            <person name="Rea M.C."/>
            <person name="O'Sullivan O."/>
            <person name="Ritari J."/>
            <person name="Douillard F.P."/>
            <person name="Paul Ross R."/>
            <person name="Yang R."/>
            <person name="Briner A.E."/>
            <person name="Felis G.E."/>
            <person name="de Vos W.M."/>
            <person name="Barrangou R."/>
            <person name="Klaenhammer T.R."/>
            <person name="Caufield P.W."/>
            <person name="Cui Y."/>
            <person name="Zhang H."/>
            <person name="O'Toole P.W."/>
        </authorList>
    </citation>
    <scope>NUCLEOTIDE SEQUENCE [LARGE SCALE GENOMIC DNA]</scope>
    <source>
        <strain evidence="1 2">DSM 18793</strain>
    </source>
</reference>
<organism evidence="1 2">
    <name type="scientific">Limosilactobacillus equigenerosi DSM 18793 = JCM 14505</name>
    <dbReference type="NCBI Taxonomy" id="1423742"/>
    <lineage>
        <taxon>Bacteria</taxon>
        <taxon>Bacillati</taxon>
        <taxon>Bacillota</taxon>
        <taxon>Bacilli</taxon>
        <taxon>Lactobacillales</taxon>
        <taxon>Lactobacillaceae</taxon>
        <taxon>Limosilactobacillus</taxon>
    </lineage>
</organism>
<sequence>MFITKRHVDGQEEQITNTSNINGQLSKRLMLDQLKEKLTRFDLNEDQLEILNELSDLFAEQIELFDEVVLGMINQTKEMVIGRFKLTFNSQKLVTINRVTLMAEIFNQFLNEINIWLTEIYPVGSVVEIKPAVINGDETLPFSERLCVIMGQRVAFEDGTFVDYIAYPWPDGVGLEIDPIYLCNSFINQLVFEGYKTEDWDDFLETELRKPFSTYEYRSFSIPRNLGTEQ</sequence>
<comment type="caution">
    <text evidence="1">The sequence shown here is derived from an EMBL/GenBank/DDBJ whole genome shotgun (WGS) entry which is preliminary data.</text>
</comment>
<dbReference type="Proteomes" id="UP000051084">
    <property type="component" value="Unassembled WGS sequence"/>
</dbReference>
<proteinExistence type="predicted"/>
<gene>
    <name evidence="1" type="ORF">FC21_GL000428</name>
</gene>
<dbReference type="InterPro" id="IPR025233">
    <property type="entry name" value="DUF4176"/>
</dbReference>
<dbReference type="STRING" id="417373.GCA_001570685_00843"/>
<protein>
    <recommendedName>
        <fullName evidence="3">DUF4176 domain-containing protein</fullName>
    </recommendedName>
</protein>
<dbReference type="PATRIC" id="fig|1423742.4.peg.444"/>
<dbReference type="Pfam" id="PF13780">
    <property type="entry name" value="DUF4176"/>
    <property type="match status" value="1"/>
</dbReference>
<dbReference type="RefSeq" id="WP_056995842.1">
    <property type="nucleotide sequence ID" value="NZ_AZGC01000059.1"/>
</dbReference>
<keyword evidence="2" id="KW-1185">Reference proteome</keyword>
<dbReference type="AlphaFoldDB" id="A0A0R1UFJ5"/>
<evidence type="ECO:0000313" key="1">
    <source>
        <dbReference type="EMBL" id="KRL92193.1"/>
    </source>
</evidence>
<accession>A0A0R1UFJ5</accession>
<evidence type="ECO:0008006" key="3">
    <source>
        <dbReference type="Google" id="ProtNLM"/>
    </source>
</evidence>
<name>A0A0R1UFJ5_9LACO</name>